<feature type="transmembrane region" description="Helical" evidence="1">
    <location>
        <begin position="99"/>
        <end position="118"/>
    </location>
</feature>
<gene>
    <name evidence="3" type="ORF">SAMN04487779_1003286</name>
</gene>
<keyword evidence="1" id="KW-0472">Membrane</keyword>
<evidence type="ECO:0000313" key="4">
    <source>
        <dbReference type="Proteomes" id="UP000198925"/>
    </source>
</evidence>
<feature type="transmembrane region" description="Helical" evidence="1">
    <location>
        <begin position="217"/>
        <end position="237"/>
    </location>
</feature>
<name>A0A1G6R4T4_9PROT</name>
<dbReference type="EMBL" id="FMZX01000003">
    <property type="protein sequence ID" value="SDC98926.1"/>
    <property type="molecule type" value="Genomic_DNA"/>
</dbReference>
<dbReference type="InterPro" id="IPR039447">
    <property type="entry name" value="UreH-like_TM_dom"/>
</dbReference>
<dbReference type="PANTHER" id="PTHR42208:SF1">
    <property type="entry name" value="HEAVY METAL TRANSPORTER"/>
    <property type="match status" value="1"/>
</dbReference>
<accession>A0A1G6R4T4</accession>
<dbReference type="Proteomes" id="UP000198925">
    <property type="component" value="Unassembled WGS sequence"/>
</dbReference>
<dbReference type="AlphaFoldDB" id="A0A1G6R4T4"/>
<dbReference type="STRING" id="938405.SAMN02927895_04714"/>
<feature type="transmembrane region" description="Helical" evidence="1">
    <location>
        <begin position="20"/>
        <end position="45"/>
    </location>
</feature>
<evidence type="ECO:0000259" key="2">
    <source>
        <dbReference type="Pfam" id="PF13386"/>
    </source>
</evidence>
<feature type="transmembrane region" description="Helical" evidence="1">
    <location>
        <begin position="75"/>
        <end position="93"/>
    </location>
</feature>
<keyword evidence="4" id="KW-1185">Reference proteome</keyword>
<dbReference type="PANTHER" id="PTHR42208">
    <property type="entry name" value="HEAVY METAL TRANSPORTER-RELATED"/>
    <property type="match status" value="1"/>
</dbReference>
<dbReference type="RefSeq" id="WP_090662802.1">
    <property type="nucleotide sequence ID" value="NZ_FMZX01000003.1"/>
</dbReference>
<sequence>MLSSCLHALDALGPDGLPALMGALFLAGLAGGASHCAAMCGPFVLAQVASGGSLGGGTLARLSGALLLPYHLGRGLGYAALGGAAGGLSAVAASLPGLAWVPALLLGLAALAMLAQAVPAISLPWPRRGFGAVVTPRLGGLLRAPGAGRSFVLGLLLSALPCGLLYAALAGAAASGSALAGSLAMAAFVLGTMPALVALALLGRFFRRRAEPLLRRVAPWLYGFNAVVLLALAVRLVV</sequence>
<reference evidence="3 4" key="1">
    <citation type="submission" date="2016-10" db="EMBL/GenBank/DDBJ databases">
        <authorList>
            <person name="de Groot N.N."/>
        </authorList>
    </citation>
    <scope>NUCLEOTIDE SEQUENCE [LARGE SCALE GENOMIC DNA]</scope>
    <source>
        <strain evidence="3 4">CPCC 100156</strain>
    </source>
</reference>
<evidence type="ECO:0000313" key="3">
    <source>
        <dbReference type="EMBL" id="SDC98926.1"/>
    </source>
</evidence>
<keyword evidence="1" id="KW-0812">Transmembrane</keyword>
<protein>
    <recommendedName>
        <fullName evidence="2">Urease accessory protein UreH-like transmembrane domain-containing protein</fullName>
    </recommendedName>
</protein>
<feature type="transmembrane region" description="Helical" evidence="1">
    <location>
        <begin position="151"/>
        <end position="173"/>
    </location>
</feature>
<feature type="transmembrane region" description="Helical" evidence="1">
    <location>
        <begin position="179"/>
        <end position="205"/>
    </location>
</feature>
<proteinExistence type="predicted"/>
<organism evidence="3 4">
    <name type="scientific">Belnapia rosea</name>
    <dbReference type="NCBI Taxonomy" id="938405"/>
    <lineage>
        <taxon>Bacteria</taxon>
        <taxon>Pseudomonadati</taxon>
        <taxon>Pseudomonadota</taxon>
        <taxon>Alphaproteobacteria</taxon>
        <taxon>Acetobacterales</taxon>
        <taxon>Roseomonadaceae</taxon>
        <taxon>Belnapia</taxon>
    </lineage>
</organism>
<dbReference type="Pfam" id="PF13386">
    <property type="entry name" value="DsbD_2"/>
    <property type="match status" value="1"/>
</dbReference>
<keyword evidence="1" id="KW-1133">Transmembrane helix</keyword>
<feature type="domain" description="Urease accessory protein UreH-like transmembrane" evidence="2">
    <location>
        <begin position="24"/>
        <end position="224"/>
    </location>
</feature>
<evidence type="ECO:0000256" key="1">
    <source>
        <dbReference type="SAM" id="Phobius"/>
    </source>
</evidence>